<geneLocation type="plasmid" evidence="3 4">
    <name>unnamed4</name>
</geneLocation>
<organism evidence="3 4">
    <name type="scientific">Tritonibacter mobilis F1926</name>
    <dbReference type="NCBI Taxonomy" id="1265309"/>
    <lineage>
        <taxon>Bacteria</taxon>
        <taxon>Pseudomonadati</taxon>
        <taxon>Pseudomonadota</taxon>
        <taxon>Alphaproteobacteria</taxon>
        <taxon>Rhodobacterales</taxon>
        <taxon>Paracoccaceae</taxon>
        <taxon>Tritonibacter</taxon>
    </lineage>
</organism>
<name>A0A1B1AAH0_9RHOB</name>
<feature type="region of interest" description="Disordered" evidence="1">
    <location>
        <begin position="463"/>
        <end position="486"/>
    </location>
</feature>
<evidence type="ECO:0000256" key="2">
    <source>
        <dbReference type="SAM" id="Phobius"/>
    </source>
</evidence>
<feature type="transmembrane region" description="Helical" evidence="2">
    <location>
        <begin position="346"/>
        <end position="369"/>
    </location>
</feature>
<sequence length="591" mass="62708">MADGSPKTPAPSAVAAQARAGAPAAQGDMDRICLPCAGLIRVEACYRDAWNTPLTNACVRVEDSTGVVVDGAVRTEPLIAHGLKDGDAPTAPLATMGTTPPIEVAQGTSEVTLVPQGAGEADAGMGDLGAALAAFRDGALVKLQPYVLEWEARGLLSIPEARFRGVGKGLSAWYQGEADFWGGVSDRAVAAYQNAQNWHDAYVARQSPFEQGMMQYGGPFGAIAVYGTSLVETAAETVSDWISGADDLAAYIATIMAAMRDLASGTVDLMEAALDSLRALPGEAGRLFSQLIDNGQDWIERLVLIASETNAFEYVFHVFMAVAMNMTPNFWAEMAGVVSGFILPEVLIEIILAVIAALTGGGGIALLAGRLATFVAKLRGLAVKAKSLGVLASIVEAFGKAISALAKIGKGLHDEIEAFTRAGANGVARIRHRVNQYKVEIDPNTLGMNGGNIRIVRKREKPRGRLPRSNGRWDGEPGNGTWYPDNTDARSVLGEDGVPFRNGRPDFSRWSAGEIEFEPGVLNGSDADFARVYEQVKEAGGLASNTEAKDYLRKAGLTPHHHSDTVIQLIPTKLHKNIPHIGSASDMRSNF</sequence>
<dbReference type="EMBL" id="CP015234">
    <property type="protein sequence ID" value="ANP43575.1"/>
    <property type="molecule type" value="Genomic_DNA"/>
</dbReference>
<dbReference type="Pfam" id="PF14414">
    <property type="entry name" value="WHH"/>
    <property type="match status" value="1"/>
</dbReference>
<accession>A0A1B1AAH0</accession>
<evidence type="ECO:0000313" key="4">
    <source>
        <dbReference type="Proteomes" id="UP000013243"/>
    </source>
</evidence>
<keyword evidence="2" id="KW-0812">Transmembrane</keyword>
<evidence type="ECO:0000256" key="1">
    <source>
        <dbReference type="SAM" id="MobiDB-lite"/>
    </source>
</evidence>
<dbReference type="Proteomes" id="UP000013243">
    <property type="component" value="Plasmid unnamed4"/>
</dbReference>
<dbReference type="GeneID" id="28252717"/>
<dbReference type="KEGG" id="rmb:K529_022740"/>
<proteinExistence type="predicted"/>
<dbReference type="AlphaFoldDB" id="A0A1B1AAH0"/>
<keyword evidence="2" id="KW-0472">Membrane</keyword>
<keyword evidence="2" id="KW-1133">Transmembrane helix</keyword>
<keyword evidence="3" id="KW-0614">Plasmid</keyword>
<dbReference type="OrthoDB" id="7766386at2"/>
<evidence type="ECO:0000313" key="3">
    <source>
        <dbReference type="EMBL" id="ANP43575.1"/>
    </source>
</evidence>
<reference evidence="3 4" key="1">
    <citation type="journal article" date="2016" name="ISME J.">
        <title>Global occurrence and heterogeneity of the Roseobacter-clade species Ruegeria mobilis.</title>
        <authorList>
            <person name="Sonnenschein E."/>
            <person name="Gram L."/>
        </authorList>
    </citation>
    <scope>NUCLEOTIDE SEQUENCE [LARGE SCALE GENOMIC DNA]</scope>
    <source>
        <strain evidence="3 4">F1926</strain>
        <plasmid evidence="3 4">unnamed4</plasmid>
    </source>
</reference>
<dbReference type="RefSeq" id="WP_052699531.1">
    <property type="nucleotide sequence ID" value="NZ_CP015234.1"/>
</dbReference>
<gene>
    <name evidence="3" type="ORF">K529_022740</name>
</gene>
<protein>
    <submittedName>
        <fullName evidence="3">Uncharacterized protein</fullName>
    </submittedName>
</protein>
<dbReference type="InterPro" id="IPR032869">
    <property type="entry name" value="WHH_dom_containing"/>
</dbReference>